<dbReference type="Gene3D" id="2.30.40.10">
    <property type="entry name" value="Urease, subunit C, domain 1"/>
    <property type="match status" value="1"/>
</dbReference>
<dbReference type="SUPFAM" id="SSF51556">
    <property type="entry name" value="Metallo-dependent hydrolases"/>
    <property type="match status" value="1"/>
</dbReference>
<dbReference type="Proteomes" id="UP000093309">
    <property type="component" value="Unassembled WGS sequence"/>
</dbReference>
<dbReference type="EMBL" id="LYPC01000008">
    <property type="protein sequence ID" value="OCT16940.1"/>
    <property type="molecule type" value="Genomic_DNA"/>
</dbReference>
<dbReference type="GO" id="GO:0016814">
    <property type="term" value="F:hydrolase activity, acting on carbon-nitrogen (but not peptide) bonds, in cyclic amidines"/>
    <property type="evidence" value="ECO:0007669"/>
    <property type="project" value="UniProtKB-ARBA"/>
</dbReference>
<organism evidence="4 5">
    <name type="scientific">Paenibacillus pectinilyticus</name>
    <dbReference type="NCBI Taxonomy" id="512399"/>
    <lineage>
        <taxon>Bacteria</taxon>
        <taxon>Bacillati</taxon>
        <taxon>Bacillota</taxon>
        <taxon>Bacilli</taxon>
        <taxon>Bacillales</taxon>
        <taxon>Paenibacillaceae</taxon>
        <taxon>Paenibacillus</taxon>
    </lineage>
</organism>
<accession>A0A1C1A8K6</accession>
<dbReference type="Pfam" id="PF07969">
    <property type="entry name" value="Amidohydro_3"/>
    <property type="match status" value="1"/>
</dbReference>
<evidence type="ECO:0000256" key="2">
    <source>
        <dbReference type="ARBA" id="ARBA00022801"/>
    </source>
</evidence>
<dbReference type="InterPro" id="IPR032466">
    <property type="entry name" value="Metal_Hydrolase"/>
</dbReference>
<dbReference type="FunFam" id="3.20.20.140:FF:000019">
    <property type="entry name" value="Cytosine deaminase"/>
    <property type="match status" value="1"/>
</dbReference>
<dbReference type="SUPFAM" id="SSF51338">
    <property type="entry name" value="Composite domain of metallo-dependent hydrolases"/>
    <property type="match status" value="1"/>
</dbReference>
<evidence type="ECO:0000313" key="4">
    <source>
        <dbReference type="EMBL" id="OCT16940.1"/>
    </source>
</evidence>
<proteinExistence type="predicted"/>
<dbReference type="InterPro" id="IPR052349">
    <property type="entry name" value="Metallo-hydrolase_Enzymes"/>
</dbReference>
<dbReference type="CDD" id="cd01293">
    <property type="entry name" value="Bact_CD"/>
    <property type="match status" value="1"/>
</dbReference>
<dbReference type="InterPro" id="IPR011059">
    <property type="entry name" value="Metal-dep_hydrolase_composite"/>
</dbReference>
<dbReference type="PANTHER" id="PTHR32027:SF0">
    <property type="entry name" value="CYTOSINE DEAMINASE"/>
    <property type="match status" value="1"/>
</dbReference>
<reference evidence="5" key="1">
    <citation type="submission" date="2016-05" db="EMBL/GenBank/DDBJ databases">
        <title>Paenibacillus oryzae. sp. nov., isolated from the rice root.</title>
        <authorList>
            <person name="Zhang J."/>
            <person name="Zhang X."/>
        </authorList>
    </citation>
    <scope>NUCLEOTIDE SEQUENCE [LARGE SCALE GENOMIC DNA]</scope>
    <source>
        <strain evidence="5">KCTC13222</strain>
    </source>
</reference>
<dbReference type="STRING" id="512399.A8709_16750"/>
<name>A0A1C1A8K6_9BACL</name>
<evidence type="ECO:0000256" key="1">
    <source>
        <dbReference type="ARBA" id="ARBA00022723"/>
    </source>
</evidence>
<gene>
    <name evidence="4" type="ORF">A8709_16750</name>
</gene>
<dbReference type="Gene3D" id="3.20.20.140">
    <property type="entry name" value="Metal-dependent hydrolases"/>
    <property type="match status" value="1"/>
</dbReference>
<dbReference type="GO" id="GO:0019239">
    <property type="term" value="F:deaminase activity"/>
    <property type="evidence" value="ECO:0007669"/>
    <property type="project" value="UniProtKB-ARBA"/>
</dbReference>
<protein>
    <submittedName>
        <fullName evidence="4">Cytosine deaminase</fullName>
    </submittedName>
</protein>
<keyword evidence="1" id="KW-0479">Metal-binding</keyword>
<dbReference type="AlphaFoldDB" id="A0A1C1A8K6"/>
<dbReference type="PANTHER" id="PTHR32027">
    <property type="entry name" value="CYTOSINE DEAMINASE"/>
    <property type="match status" value="1"/>
</dbReference>
<feature type="domain" description="Amidohydrolase 3" evidence="3">
    <location>
        <begin position="94"/>
        <end position="385"/>
    </location>
</feature>
<dbReference type="GO" id="GO:0046872">
    <property type="term" value="F:metal ion binding"/>
    <property type="evidence" value="ECO:0007669"/>
    <property type="project" value="UniProtKB-KW"/>
</dbReference>
<dbReference type="OrthoDB" id="9815027at2"/>
<keyword evidence="2" id="KW-0378">Hydrolase</keyword>
<evidence type="ECO:0000259" key="3">
    <source>
        <dbReference type="Pfam" id="PF07969"/>
    </source>
</evidence>
<evidence type="ECO:0000313" key="5">
    <source>
        <dbReference type="Proteomes" id="UP000093309"/>
    </source>
</evidence>
<keyword evidence="5" id="KW-1185">Reference proteome</keyword>
<sequence length="401" mass="44093">MDVGIKDGRIISLRQHLPNDPNVLSAGQLIQAEGRVLLPGFIEPHIHLDKAFLLNQMTQDANSVEQAIASTLELKRSFTKKDIEARSIQVIQQAIAHGVTHMRCHAEIDPIVGLLSLEVMLKLKEHYRDQITLQIVAFPQEGIQKQPGTEELLIQALQLGADVVGGITYQDGDLQEHLTTVFDLAKAFNKPLDLHVDFSDDPSMLAILTIIRMTHAYGMQGRVSVGHLTSLGSLPYGEARTICQSIAEAGIHVMSLPATDLYLGGRGDDHRHRRGLTPVSLLLEQGVNVIYGSNNIQNPFTPFGTADPLDIGMLLAQTAYMGSKQDVVTLVEMVTTRAAQALELTNYGLHIGADADLVLLEASNLRSAVYERAPRRFVWKRGQLVASTVKQTTFYHTQMSS</sequence>
<comment type="caution">
    <text evidence="4">The sequence shown here is derived from an EMBL/GenBank/DDBJ whole genome shotgun (WGS) entry which is preliminary data.</text>
</comment>
<dbReference type="InterPro" id="IPR013108">
    <property type="entry name" value="Amidohydro_3"/>
</dbReference>